<evidence type="ECO:0000313" key="7">
    <source>
        <dbReference type="EMBL" id="MEQ3553837.1"/>
    </source>
</evidence>
<keyword evidence="6" id="KW-1133">Transmembrane helix</keyword>
<comment type="subcellular location">
    <subcellularLocation>
        <location evidence="1">Cell membrane</location>
        <topology evidence="1">Multi-pass membrane protein</topology>
    </subcellularLocation>
</comment>
<gene>
    <name evidence="7" type="ORF">WIS52_25460</name>
</gene>
<dbReference type="InterPro" id="IPR036259">
    <property type="entry name" value="MFS_trans_sf"/>
</dbReference>
<feature type="transmembrane region" description="Helical" evidence="6">
    <location>
        <begin position="113"/>
        <end position="132"/>
    </location>
</feature>
<dbReference type="EMBL" id="JBEDNQ010000012">
    <property type="protein sequence ID" value="MEQ3553837.1"/>
    <property type="molecule type" value="Genomic_DNA"/>
</dbReference>
<keyword evidence="6" id="KW-0472">Membrane</keyword>
<dbReference type="PANTHER" id="PTHR43528:SF1">
    <property type="entry name" value="ALPHA-KETOGLUTARATE PERMEASE"/>
    <property type="match status" value="1"/>
</dbReference>
<dbReference type="Gene3D" id="1.20.1250.20">
    <property type="entry name" value="MFS general substrate transporter like domains"/>
    <property type="match status" value="1"/>
</dbReference>
<evidence type="ECO:0000256" key="5">
    <source>
        <dbReference type="SAM" id="MobiDB-lite"/>
    </source>
</evidence>
<accession>A0ABV1KJS1</accession>
<dbReference type="Proteomes" id="UP001494902">
    <property type="component" value="Unassembled WGS sequence"/>
</dbReference>
<keyword evidence="2" id="KW-0813">Transport</keyword>
<keyword evidence="6" id="KW-0812">Transmembrane</keyword>
<keyword evidence="8" id="KW-1185">Reference proteome</keyword>
<evidence type="ECO:0000256" key="1">
    <source>
        <dbReference type="ARBA" id="ARBA00004651"/>
    </source>
</evidence>
<organism evidence="7 8">
    <name type="scientific">Pseudonocardia nematodicida</name>
    <dbReference type="NCBI Taxonomy" id="1206997"/>
    <lineage>
        <taxon>Bacteria</taxon>
        <taxon>Bacillati</taxon>
        <taxon>Actinomycetota</taxon>
        <taxon>Actinomycetes</taxon>
        <taxon>Pseudonocardiales</taxon>
        <taxon>Pseudonocardiaceae</taxon>
        <taxon>Pseudonocardia</taxon>
    </lineage>
</organism>
<name>A0ABV1KJS1_9PSEU</name>
<dbReference type="InterPro" id="IPR051084">
    <property type="entry name" value="H+-coupled_symporters"/>
</dbReference>
<dbReference type="Pfam" id="PF07690">
    <property type="entry name" value="MFS_1"/>
    <property type="match status" value="1"/>
</dbReference>
<dbReference type="RefSeq" id="WP_349300912.1">
    <property type="nucleotide sequence ID" value="NZ_JBEDNQ010000012.1"/>
</dbReference>
<protein>
    <submittedName>
        <fullName evidence="7">MFS transporter</fullName>
    </submittedName>
</protein>
<evidence type="ECO:0000256" key="6">
    <source>
        <dbReference type="SAM" id="Phobius"/>
    </source>
</evidence>
<dbReference type="SUPFAM" id="SSF103473">
    <property type="entry name" value="MFS general substrate transporter"/>
    <property type="match status" value="1"/>
</dbReference>
<proteinExistence type="predicted"/>
<feature type="region of interest" description="Disordered" evidence="5">
    <location>
        <begin position="143"/>
        <end position="167"/>
    </location>
</feature>
<keyword evidence="3" id="KW-1003">Cell membrane</keyword>
<evidence type="ECO:0000313" key="8">
    <source>
        <dbReference type="Proteomes" id="UP001494902"/>
    </source>
</evidence>
<feature type="transmembrane region" description="Helical" evidence="6">
    <location>
        <begin position="47"/>
        <end position="76"/>
    </location>
</feature>
<dbReference type="PANTHER" id="PTHR43528">
    <property type="entry name" value="ALPHA-KETOGLUTARATE PERMEASE"/>
    <property type="match status" value="1"/>
</dbReference>
<evidence type="ECO:0000256" key="2">
    <source>
        <dbReference type="ARBA" id="ARBA00022448"/>
    </source>
</evidence>
<evidence type="ECO:0000256" key="4">
    <source>
        <dbReference type="ARBA" id="ARBA00022847"/>
    </source>
</evidence>
<feature type="transmembrane region" description="Helical" evidence="6">
    <location>
        <begin position="82"/>
        <end position="101"/>
    </location>
</feature>
<keyword evidence="4" id="KW-0769">Symport</keyword>
<sequence length="167" mass="17508">MVDGPAEHPGDTRAAEFDTAGRCVRNPHGFRIRGRQRRPVRTQRRGLFSLFGITVGFAVCSYTVLAFVVSYLTAVLEYPPGVAFPAILLATFLGSVSIPLFGHLSDRIGRRPVILAGSVGTAVVAYPAYLLLGTGNRASSRSACAVPSPTSSPASASTGSTSSPTVR</sequence>
<reference evidence="7 8" key="1">
    <citation type="submission" date="2024-03" db="EMBL/GenBank/DDBJ databases">
        <title>Draft genome sequence of Pseudonocardia nematodicida JCM 31783.</title>
        <authorList>
            <person name="Butdee W."/>
            <person name="Duangmal K."/>
        </authorList>
    </citation>
    <scope>NUCLEOTIDE SEQUENCE [LARGE SCALE GENOMIC DNA]</scope>
    <source>
        <strain evidence="7 8">JCM 31783</strain>
    </source>
</reference>
<evidence type="ECO:0000256" key="3">
    <source>
        <dbReference type="ARBA" id="ARBA00022475"/>
    </source>
</evidence>
<comment type="caution">
    <text evidence="7">The sequence shown here is derived from an EMBL/GenBank/DDBJ whole genome shotgun (WGS) entry which is preliminary data.</text>
</comment>
<dbReference type="InterPro" id="IPR011701">
    <property type="entry name" value="MFS"/>
</dbReference>